<dbReference type="Proteomes" id="UP001161017">
    <property type="component" value="Unassembled WGS sequence"/>
</dbReference>
<dbReference type="SUPFAM" id="SSF103473">
    <property type="entry name" value="MFS general substrate transporter"/>
    <property type="match status" value="1"/>
</dbReference>
<feature type="region of interest" description="Disordered" evidence="6">
    <location>
        <begin position="566"/>
        <end position="603"/>
    </location>
</feature>
<comment type="caution">
    <text evidence="9">The sequence shown here is derived from an EMBL/GenBank/DDBJ whole genome shotgun (WGS) entry which is preliminary data.</text>
</comment>
<protein>
    <recommendedName>
        <fullName evidence="8">Major facilitator superfamily (MFS) profile domain-containing protein</fullName>
    </recommendedName>
</protein>
<evidence type="ECO:0000313" key="9">
    <source>
        <dbReference type="EMBL" id="MDI1491103.1"/>
    </source>
</evidence>
<keyword evidence="2" id="KW-0813">Transport</keyword>
<keyword evidence="3 7" id="KW-0812">Transmembrane</keyword>
<feature type="transmembrane region" description="Helical" evidence="7">
    <location>
        <begin position="339"/>
        <end position="363"/>
    </location>
</feature>
<feature type="transmembrane region" description="Helical" evidence="7">
    <location>
        <begin position="396"/>
        <end position="415"/>
    </location>
</feature>
<sequence length="603" mass="64701">MHKPPEDNEPRLDSYVNGWEPAGPSSIDVIFADTQAAANNADASRDHVETLERREGAELHDGAQRPPILPRLSSIATRTAFVNESSPSAVDPPAGKASQEAPVTWASLPKKRQLALLTLSRLSEPLTQTSLQSYMFYQLQSFDHSLPPSTISAQVGVLQACFTASQFLTAILWGRIADKAWAGRKRVLLVGLTGTCISCLGFGFSRSFAAAVFWRATGGALNGNVGVMRTMISEIIVEKKFQSRAFLLLPMTFNIGVIVGPVLGGLLADPVGSYPRLFGDNSRFGGEHGYAPLSHSDTVDLSSRPHSYELESRIPTTPLKPKPKCKVNIPFRKIWTPNVLIVLLTHFLLAAHVGTFNTLWFTFLSTPRFDPTNPSSPARHLPFAFSGGLALPPRTIGIALAALGAMGITLQLLVYPRVNTKLGTLRSFRLFAIAFPIAYTAAPYLAVIPSSRDATQPASGFKVWLGIVGVLAIQVVGRTFALPATAILVNNSAPHTAVLGTVHGMAQSVSSLARTLGPILGGWGFGKGLKAGVVGAVWWVMAIVAVIGWVVSWWVREGNGGYEILDDEEEEASLGGDQEVGNSTEKGQDAARRSTEDGPAHVR</sequence>
<keyword evidence="5 7" id="KW-0472">Membrane</keyword>
<feature type="domain" description="Major facilitator superfamily (MFS) profile" evidence="8">
    <location>
        <begin position="113"/>
        <end position="560"/>
    </location>
</feature>
<dbReference type="InterPro" id="IPR036259">
    <property type="entry name" value="MFS_trans_sf"/>
</dbReference>
<dbReference type="PROSITE" id="PS50850">
    <property type="entry name" value="MFS"/>
    <property type="match status" value="1"/>
</dbReference>
<dbReference type="CDD" id="cd17330">
    <property type="entry name" value="MFS_SLC46_TetA_like"/>
    <property type="match status" value="1"/>
</dbReference>
<feature type="region of interest" description="Disordered" evidence="6">
    <location>
        <begin position="38"/>
        <end position="67"/>
    </location>
</feature>
<keyword evidence="10" id="KW-1185">Reference proteome</keyword>
<organism evidence="9 10">
    <name type="scientific">Ramalina farinacea</name>
    <dbReference type="NCBI Taxonomy" id="258253"/>
    <lineage>
        <taxon>Eukaryota</taxon>
        <taxon>Fungi</taxon>
        <taxon>Dikarya</taxon>
        <taxon>Ascomycota</taxon>
        <taxon>Pezizomycotina</taxon>
        <taxon>Lecanoromycetes</taxon>
        <taxon>OSLEUM clade</taxon>
        <taxon>Lecanoromycetidae</taxon>
        <taxon>Lecanorales</taxon>
        <taxon>Lecanorineae</taxon>
        <taxon>Ramalinaceae</taxon>
        <taxon>Ramalina</taxon>
    </lineage>
</organism>
<gene>
    <name evidence="9" type="ORF">OHK93_002309</name>
</gene>
<feature type="transmembrane region" description="Helical" evidence="7">
    <location>
        <begin position="536"/>
        <end position="555"/>
    </location>
</feature>
<evidence type="ECO:0000256" key="1">
    <source>
        <dbReference type="ARBA" id="ARBA00004141"/>
    </source>
</evidence>
<proteinExistence type="predicted"/>
<evidence type="ECO:0000256" key="3">
    <source>
        <dbReference type="ARBA" id="ARBA00022692"/>
    </source>
</evidence>
<dbReference type="InterPro" id="IPR020846">
    <property type="entry name" value="MFS_dom"/>
</dbReference>
<dbReference type="PRINTS" id="PR01035">
    <property type="entry name" value="TCRTETA"/>
</dbReference>
<name>A0AA43TX13_9LECA</name>
<evidence type="ECO:0000256" key="4">
    <source>
        <dbReference type="ARBA" id="ARBA00022989"/>
    </source>
</evidence>
<evidence type="ECO:0000256" key="7">
    <source>
        <dbReference type="SAM" id="Phobius"/>
    </source>
</evidence>
<dbReference type="Gene3D" id="1.20.1250.20">
    <property type="entry name" value="MFS general substrate transporter like domains"/>
    <property type="match status" value="2"/>
</dbReference>
<dbReference type="GO" id="GO:0016020">
    <property type="term" value="C:membrane"/>
    <property type="evidence" value="ECO:0007669"/>
    <property type="project" value="UniProtKB-SubCell"/>
</dbReference>
<feature type="compositionally biased region" description="Basic and acidic residues" evidence="6">
    <location>
        <begin position="586"/>
        <end position="603"/>
    </location>
</feature>
<accession>A0AA43TX13</accession>
<comment type="subcellular location">
    <subcellularLocation>
        <location evidence="1">Membrane</location>
        <topology evidence="1">Multi-pass membrane protein</topology>
    </subcellularLocation>
</comment>
<evidence type="ECO:0000256" key="5">
    <source>
        <dbReference type="ARBA" id="ARBA00023136"/>
    </source>
</evidence>
<dbReference type="EMBL" id="JAPUFD010000013">
    <property type="protein sequence ID" value="MDI1491103.1"/>
    <property type="molecule type" value="Genomic_DNA"/>
</dbReference>
<dbReference type="PANTHER" id="PTHR23504:SF6">
    <property type="entry name" value="MULTIDRUG TRANSPORTER, PUTATIVE (AFU_ORTHOLOGUE AFUA_4G08740)-RELATED"/>
    <property type="match status" value="1"/>
</dbReference>
<dbReference type="InterPro" id="IPR011701">
    <property type="entry name" value="MFS"/>
</dbReference>
<feature type="transmembrane region" description="Helical" evidence="7">
    <location>
        <begin position="247"/>
        <end position="268"/>
    </location>
</feature>
<feature type="compositionally biased region" description="Basic and acidic residues" evidence="6">
    <location>
        <begin position="43"/>
        <end position="63"/>
    </location>
</feature>
<dbReference type="InterPro" id="IPR001958">
    <property type="entry name" value="Tet-R_TetA/multi-R_MdtG-like"/>
</dbReference>
<dbReference type="GO" id="GO:0022857">
    <property type="term" value="F:transmembrane transporter activity"/>
    <property type="evidence" value="ECO:0007669"/>
    <property type="project" value="InterPro"/>
</dbReference>
<evidence type="ECO:0000256" key="6">
    <source>
        <dbReference type="SAM" id="MobiDB-lite"/>
    </source>
</evidence>
<evidence type="ECO:0000256" key="2">
    <source>
        <dbReference type="ARBA" id="ARBA00022448"/>
    </source>
</evidence>
<evidence type="ECO:0000313" key="10">
    <source>
        <dbReference type="Proteomes" id="UP001161017"/>
    </source>
</evidence>
<dbReference type="PANTHER" id="PTHR23504">
    <property type="entry name" value="MAJOR FACILITATOR SUPERFAMILY DOMAIN-CONTAINING PROTEIN 10"/>
    <property type="match status" value="1"/>
</dbReference>
<dbReference type="AlphaFoldDB" id="A0AA43TX13"/>
<keyword evidence="4 7" id="KW-1133">Transmembrane helix</keyword>
<feature type="transmembrane region" description="Helical" evidence="7">
    <location>
        <begin position="156"/>
        <end position="176"/>
    </location>
</feature>
<feature type="transmembrane region" description="Helical" evidence="7">
    <location>
        <begin position="427"/>
        <end position="448"/>
    </location>
</feature>
<reference evidence="9" key="1">
    <citation type="journal article" date="2023" name="Genome Biol. Evol.">
        <title>First Whole Genome Sequence and Flow Cytometry Genome Size Data for the Lichen-Forming Fungus Ramalina farinacea (Ascomycota).</title>
        <authorList>
            <person name="Llewellyn T."/>
            <person name="Mian S."/>
            <person name="Hill R."/>
            <person name="Leitch I.J."/>
            <person name="Gaya E."/>
        </authorList>
    </citation>
    <scope>NUCLEOTIDE SEQUENCE</scope>
    <source>
        <strain evidence="9">LIQ254RAFAR</strain>
    </source>
</reference>
<dbReference type="Pfam" id="PF07690">
    <property type="entry name" value="MFS_1"/>
    <property type="match status" value="1"/>
</dbReference>
<evidence type="ECO:0000259" key="8">
    <source>
        <dbReference type="PROSITE" id="PS50850"/>
    </source>
</evidence>
<feature type="transmembrane region" description="Helical" evidence="7">
    <location>
        <begin position="188"/>
        <end position="214"/>
    </location>
</feature>
<feature type="transmembrane region" description="Helical" evidence="7">
    <location>
        <begin position="463"/>
        <end position="489"/>
    </location>
</feature>